<keyword evidence="5" id="KW-0812">Transmembrane</keyword>
<accession>A0ABQ9IV51</accession>
<dbReference type="PANTHER" id="PTHR11610:SF172">
    <property type="entry name" value="LIPASE MEMBER H-A-LIKE PROTEIN"/>
    <property type="match status" value="1"/>
</dbReference>
<feature type="transmembrane region" description="Helical" evidence="5">
    <location>
        <begin position="140"/>
        <end position="164"/>
    </location>
</feature>
<dbReference type="Pfam" id="PF00151">
    <property type="entry name" value="Lipase"/>
    <property type="match status" value="1"/>
</dbReference>
<keyword evidence="8" id="KW-1185">Reference proteome</keyword>
<evidence type="ECO:0000256" key="5">
    <source>
        <dbReference type="SAM" id="Phobius"/>
    </source>
</evidence>
<dbReference type="InterPro" id="IPR013818">
    <property type="entry name" value="Lipase"/>
</dbReference>
<dbReference type="Proteomes" id="UP001162164">
    <property type="component" value="Unassembled WGS sequence"/>
</dbReference>
<evidence type="ECO:0000256" key="1">
    <source>
        <dbReference type="ARBA" id="ARBA00004613"/>
    </source>
</evidence>
<evidence type="ECO:0000256" key="4">
    <source>
        <dbReference type="RuleBase" id="RU004262"/>
    </source>
</evidence>
<comment type="similarity">
    <text evidence="2 4">Belongs to the AB hydrolase superfamily. Lipase family.</text>
</comment>
<dbReference type="SUPFAM" id="SSF53474">
    <property type="entry name" value="alpha/beta-Hydrolases"/>
    <property type="match status" value="1"/>
</dbReference>
<evidence type="ECO:0000259" key="6">
    <source>
        <dbReference type="Pfam" id="PF00151"/>
    </source>
</evidence>
<dbReference type="InterPro" id="IPR029058">
    <property type="entry name" value="AB_hydrolase_fold"/>
</dbReference>
<keyword evidence="5" id="KW-1133">Transmembrane helix</keyword>
<reference evidence="7" key="1">
    <citation type="journal article" date="2023" name="Insect Mol. Biol.">
        <title>Genome sequencing provides insights into the evolution of gene families encoding plant cell wall-degrading enzymes in longhorned beetles.</title>
        <authorList>
            <person name="Shin N.R."/>
            <person name="Okamura Y."/>
            <person name="Kirsch R."/>
            <person name="Pauchet Y."/>
        </authorList>
    </citation>
    <scope>NUCLEOTIDE SEQUENCE</scope>
    <source>
        <strain evidence="7">MMC_N1</strain>
    </source>
</reference>
<feature type="domain" description="Lipase" evidence="6">
    <location>
        <begin position="220"/>
        <end position="337"/>
    </location>
</feature>
<protein>
    <recommendedName>
        <fullName evidence="6">Lipase domain-containing protein</fullName>
    </recommendedName>
</protein>
<evidence type="ECO:0000256" key="2">
    <source>
        <dbReference type="ARBA" id="ARBA00010701"/>
    </source>
</evidence>
<organism evidence="7 8">
    <name type="scientific">Molorchus minor</name>
    <dbReference type="NCBI Taxonomy" id="1323400"/>
    <lineage>
        <taxon>Eukaryota</taxon>
        <taxon>Metazoa</taxon>
        <taxon>Ecdysozoa</taxon>
        <taxon>Arthropoda</taxon>
        <taxon>Hexapoda</taxon>
        <taxon>Insecta</taxon>
        <taxon>Pterygota</taxon>
        <taxon>Neoptera</taxon>
        <taxon>Endopterygota</taxon>
        <taxon>Coleoptera</taxon>
        <taxon>Polyphaga</taxon>
        <taxon>Cucujiformia</taxon>
        <taxon>Chrysomeloidea</taxon>
        <taxon>Cerambycidae</taxon>
        <taxon>Lamiinae</taxon>
        <taxon>Monochamini</taxon>
        <taxon>Molorchus</taxon>
    </lineage>
</organism>
<evidence type="ECO:0000256" key="3">
    <source>
        <dbReference type="ARBA" id="ARBA00022525"/>
    </source>
</evidence>
<keyword evidence="3" id="KW-0964">Secreted</keyword>
<gene>
    <name evidence="7" type="ORF">NQ317_019647</name>
</gene>
<comment type="subcellular location">
    <subcellularLocation>
        <location evidence="1">Secreted</location>
    </subcellularLocation>
</comment>
<comment type="caution">
    <text evidence="7">The sequence shown here is derived from an EMBL/GenBank/DDBJ whole genome shotgun (WGS) entry which is preliminary data.</text>
</comment>
<evidence type="ECO:0000313" key="8">
    <source>
        <dbReference type="Proteomes" id="UP001162164"/>
    </source>
</evidence>
<dbReference type="EMBL" id="JAPWTJ010002354">
    <property type="protein sequence ID" value="KAJ8966502.1"/>
    <property type="molecule type" value="Genomic_DNA"/>
</dbReference>
<dbReference type="InterPro" id="IPR000734">
    <property type="entry name" value="TAG_lipase"/>
</dbReference>
<sequence length="413" mass="47169">MEKVPGGFKGLQVMHYDNNFEGETDYKQIFDRYFFDKKMATVLESDMANYLVRSERYTKNGKPILHIIKEPIMPSFESFKVVHGLGWLPRFNKILRKVNEAGLIDWWAKKIMYKATVQGKLNPENCEETTKFEPLSIYSVFWYFVCLAFGLVTPFVVFLAELYVGRNKRFKILFASTFAQVTLPNQPIKDALYLHNSVSSNLTLRDCVFRPANAKDMCPDPDVEFILYGGGKRQLTDYTQSDWLRQSVWDPQKEDIFLIHGYAGGGRPYAHDGIERRYNVWIVDWGNLCPPPCYRAAVHNMRAVAKCTGDFISSLRVAGLQTEKLTCIGHSLGAHGTPSGDAGAVHVFFIRMQVIMVKQGRAGHVDFCINGGRIHQFCENAKNGMHHDLTVFKINDHHFVQHTRAQLVIKDVA</sequence>
<proteinExistence type="inferred from homology"/>
<dbReference type="Gene3D" id="3.40.50.1820">
    <property type="entry name" value="alpha/beta hydrolase"/>
    <property type="match status" value="1"/>
</dbReference>
<dbReference type="PANTHER" id="PTHR11610">
    <property type="entry name" value="LIPASE"/>
    <property type="match status" value="1"/>
</dbReference>
<keyword evidence="5" id="KW-0472">Membrane</keyword>
<name>A0ABQ9IV51_9CUCU</name>
<evidence type="ECO:0000313" key="7">
    <source>
        <dbReference type="EMBL" id="KAJ8966502.1"/>
    </source>
</evidence>